<sequence>MTNLKMVVGIGIDVSKAELVVALRTKTKNEIIKIKNQQAEIKKFSRKITGYTGKIVMESTSHYHLLAALLLSKSTARCQSD</sequence>
<name>A0A451B5N9_9GAMM</name>
<protein>
    <submittedName>
        <fullName evidence="1">Transposase</fullName>
    </submittedName>
</protein>
<evidence type="ECO:0000313" key="1">
    <source>
        <dbReference type="EMBL" id="VFK73608.1"/>
    </source>
</evidence>
<proteinExistence type="predicted"/>
<gene>
    <name evidence="1" type="ORF">BECKUNK1418H_GA0071006_12293</name>
</gene>
<organism evidence="1">
    <name type="scientific">Candidatus Kentrum sp. UNK</name>
    <dbReference type="NCBI Taxonomy" id="2126344"/>
    <lineage>
        <taxon>Bacteria</taxon>
        <taxon>Pseudomonadati</taxon>
        <taxon>Pseudomonadota</taxon>
        <taxon>Gammaproteobacteria</taxon>
        <taxon>Candidatus Kentrum</taxon>
    </lineage>
</organism>
<accession>A0A451B5N9</accession>
<dbReference type="AlphaFoldDB" id="A0A451B5N9"/>
<reference evidence="1" key="1">
    <citation type="submission" date="2019-02" db="EMBL/GenBank/DDBJ databases">
        <authorList>
            <person name="Gruber-Vodicka R. H."/>
            <person name="Seah K. B. B."/>
        </authorList>
    </citation>
    <scope>NUCLEOTIDE SEQUENCE</scope>
    <source>
        <strain evidence="1">BECK_BY19</strain>
    </source>
</reference>
<dbReference type="EMBL" id="CAADGD010000229">
    <property type="protein sequence ID" value="VFK73608.1"/>
    <property type="molecule type" value="Genomic_DNA"/>
</dbReference>